<name>A0AAN8P1H7_POLSC</name>
<accession>A0AAN8P1H7</accession>
<feature type="region of interest" description="Disordered" evidence="1">
    <location>
        <begin position="424"/>
        <end position="493"/>
    </location>
</feature>
<evidence type="ECO:0000256" key="1">
    <source>
        <dbReference type="SAM" id="MobiDB-lite"/>
    </source>
</evidence>
<dbReference type="AlphaFoldDB" id="A0AAN8P1H7"/>
<evidence type="ECO:0000313" key="3">
    <source>
        <dbReference type="Proteomes" id="UP001372834"/>
    </source>
</evidence>
<protein>
    <submittedName>
        <fullName evidence="2">Uncharacterized protein</fullName>
    </submittedName>
</protein>
<gene>
    <name evidence="2" type="ORF">RUM43_007174</name>
</gene>
<evidence type="ECO:0000313" key="2">
    <source>
        <dbReference type="EMBL" id="KAK6638904.1"/>
    </source>
</evidence>
<feature type="compositionally biased region" description="Basic and acidic residues" evidence="1">
    <location>
        <begin position="587"/>
        <end position="598"/>
    </location>
</feature>
<sequence length="657" mass="72391">MLLFSSGIENKNEVYSCTQLNGKRAAINAIEHKFDQKQIKREVKPVPKFVTAKIFASSVKKEVLPATRPTVVTSKIFSGLPKPGRQNEIRSIVQPLPVSVTPTNSFFPVSPNTLSPVPEASKPVTRTLRPQLATSTIFAPRTEDMNKGFLMFSDDEPGLTMLKDEPEDLTHLAPTAGDACVPLDLPQLSDMFDDFLNDNYCPLLNTDELNSLSDSQSSWNSRASGDPFFSYRDDSDSAGSPSDLNGRMKSPCFTKSPGGCSIPSLCSPEQSPEDDHMRNFMSLNLDSGSSDMDDDLCLKAPFIPVDEDLPLLITATDLMWNLQDDKLNIVGQKDFTDTWPPPNNSKNESSLAQLLLSDPGPQTFDRISQNGLKICEQGREIVHLSEALNLPQSKINDIDLVPTNHHHHNRNHHHKSLMLVSDRATKRAHSDLTEKTVTSKRKKNDRVPSQLLQNLMSMPRPRGKGREESVWLADGGGGSASESPPPQKTQQSHSSVLMNLLVSGFDVSHGYICIGSSRRFKGRVLCQNKDKMNKETGPPLMSHSKDPGVEMALVLAKEKIPKENLPTVASILRQLSVASNSRSRRSPAGEKEAEREWQKLQSNPSFLLSPEGSSIPSLIDLNQQDYDVNAPVGLDNSLLQGQDLLNALEIDGMIMSP</sequence>
<feature type="region of interest" description="Disordered" evidence="1">
    <location>
        <begin position="579"/>
        <end position="602"/>
    </location>
</feature>
<reference evidence="2 3" key="1">
    <citation type="submission" date="2023-10" db="EMBL/GenBank/DDBJ databases">
        <title>Genomes of two closely related lineages of the louse Polyplax serrata with different host specificities.</title>
        <authorList>
            <person name="Martinu J."/>
            <person name="Tarabai H."/>
            <person name="Stefka J."/>
            <person name="Hypsa V."/>
        </authorList>
    </citation>
    <scope>NUCLEOTIDE SEQUENCE [LARGE SCALE GENOMIC DNA]</scope>
    <source>
        <strain evidence="2">HR10_N</strain>
    </source>
</reference>
<organism evidence="2 3">
    <name type="scientific">Polyplax serrata</name>
    <name type="common">Common mouse louse</name>
    <dbReference type="NCBI Taxonomy" id="468196"/>
    <lineage>
        <taxon>Eukaryota</taxon>
        <taxon>Metazoa</taxon>
        <taxon>Ecdysozoa</taxon>
        <taxon>Arthropoda</taxon>
        <taxon>Hexapoda</taxon>
        <taxon>Insecta</taxon>
        <taxon>Pterygota</taxon>
        <taxon>Neoptera</taxon>
        <taxon>Paraneoptera</taxon>
        <taxon>Psocodea</taxon>
        <taxon>Troctomorpha</taxon>
        <taxon>Phthiraptera</taxon>
        <taxon>Anoplura</taxon>
        <taxon>Polyplacidae</taxon>
        <taxon>Polyplax</taxon>
    </lineage>
</organism>
<dbReference type="EMBL" id="JAWJWE010000003">
    <property type="protein sequence ID" value="KAK6638904.1"/>
    <property type="molecule type" value="Genomic_DNA"/>
</dbReference>
<feature type="compositionally biased region" description="Basic and acidic residues" evidence="1">
    <location>
        <begin position="424"/>
        <end position="434"/>
    </location>
</feature>
<dbReference type="Proteomes" id="UP001372834">
    <property type="component" value="Unassembled WGS sequence"/>
</dbReference>
<proteinExistence type="predicted"/>
<comment type="caution">
    <text evidence="2">The sequence shown here is derived from an EMBL/GenBank/DDBJ whole genome shotgun (WGS) entry which is preliminary data.</text>
</comment>